<gene>
    <name evidence="1" type="ORF">FAES_0709</name>
</gene>
<evidence type="ECO:0000313" key="1">
    <source>
        <dbReference type="EMBL" id="CCG98720.1"/>
    </source>
</evidence>
<protein>
    <submittedName>
        <fullName evidence="1">Uncharacterized protein</fullName>
    </submittedName>
</protein>
<dbReference type="Proteomes" id="UP000011058">
    <property type="component" value="Chromosome"/>
</dbReference>
<dbReference type="AlphaFoldDB" id="I0K3L7"/>
<evidence type="ECO:0000313" key="2">
    <source>
        <dbReference type="Proteomes" id="UP000011058"/>
    </source>
</evidence>
<dbReference type="EMBL" id="HE796683">
    <property type="protein sequence ID" value="CCG98720.1"/>
    <property type="molecule type" value="Genomic_DNA"/>
</dbReference>
<proteinExistence type="predicted"/>
<dbReference type="KEGG" id="fae:FAES_0709"/>
<reference evidence="1 2" key="1">
    <citation type="journal article" date="2012" name="J. Bacteriol.">
        <title>Genome Sequence of Fibrella aestuarina BUZ 2T, a Filamentous Marine Bacterium.</title>
        <authorList>
            <person name="Filippini M."/>
            <person name="Qi W."/>
            <person name="Blom J."/>
            <person name="Goesmann A."/>
            <person name="Smits T.H."/>
            <person name="Bagheri H.C."/>
        </authorList>
    </citation>
    <scope>NUCLEOTIDE SEQUENCE [LARGE SCALE GENOMIC DNA]</scope>
    <source>
        <strain evidence="2">BUZ 2T</strain>
    </source>
</reference>
<dbReference type="HOGENOM" id="CLU_2734066_0_0_10"/>
<organism evidence="1 2">
    <name type="scientific">Fibrella aestuarina BUZ 2</name>
    <dbReference type="NCBI Taxonomy" id="1166018"/>
    <lineage>
        <taxon>Bacteria</taxon>
        <taxon>Pseudomonadati</taxon>
        <taxon>Bacteroidota</taxon>
        <taxon>Cytophagia</taxon>
        <taxon>Cytophagales</taxon>
        <taxon>Spirosomataceae</taxon>
        <taxon>Fibrella</taxon>
    </lineage>
</organism>
<name>I0K3L7_9BACT</name>
<sequence>MRVDASISLHDPHFFGDSSYMKVIRAPFLTDGGMRAIHRVIDVAVFILLPALAIAEHKHRFPITKTAKLPL</sequence>
<accession>I0K3L7</accession>
<keyword evidence="2" id="KW-1185">Reference proteome</keyword>